<keyword evidence="9" id="KW-0443">Lipid metabolism</keyword>
<keyword evidence="3" id="KW-0444">Lipid biosynthesis</keyword>
<organism evidence="14 15">
    <name type="scientific">Moritella marina ATCC 15381</name>
    <dbReference type="NCBI Taxonomy" id="1202962"/>
    <lineage>
        <taxon>Bacteria</taxon>
        <taxon>Pseudomonadati</taxon>
        <taxon>Pseudomonadota</taxon>
        <taxon>Gammaproteobacteria</taxon>
        <taxon>Alteromonadales</taxon>
        <taxon>Moritellaceae</taxon>
        <taxon>Moritella</taxon>
    </lineage>
</organism>
<reference evidence="14 15" key="1">
    <citation type="submission" date="2019-09" db="EMBL/GenBank/DDBJ databases">
        <title>Hybrid Assembly of the complete Genome of the Deep-Sea Bacterium Moritella marina from long Nanopore and Illumina reads.</title>
        <authorList>
            <person name="Magin S."/>
            <person name="Georgoulis A."/>
            <person name="Papadimitriou K."/>
            <person name="Iliakis G."/>
            <person name="Vorgias C.E."/>
        </authorList>
    </citation>
    <scope>NUCLEOTIDE SEQUENCE [LARGE SCALE GENOMIC DNA]</scope>
    <source>
        <strain evidence="14 15">MP-1</strain>
    </source>
</reference>
<evidence type="ECO:0000259" key="13">
    <source>
        <dbReference type="Pfam" id="PF00487"/>
    </source>
</evidence>
<evidence type="ECO:0000256" key="11">
    <source>
        <dbReference type="ARBA" id="ARBA00023160"/>
    </source>
</evidence>
<evidence type="ECO:0000256" key="2">
    <source>
        <dbReference type="ARBA" id="ARBA00008749"/>
    </source>
</evidence>
<evidence type="ECO:0000256" key="6">
    <source>
        <dbReference type="ARBA" id="ARBA00022989"/>
    </source>
</evidence>
<dbReference type="RefSeq" id="WP_019442887.1">
    <property type="nucleotide sequence ID" value="NZ_ALOE01000037.1"/>
</dbReference>
<evidence type="ECO:0000256" key="9">
    <source>
        <dbReference type="ARBA" id="ARBA00023098"/>
    </source>
</evidence>
<dbReference type="Proteomes" id="UP000327424">
    <property type="component" value="Chromosome"/>
</dbReference>
<sequence length="386" mass="45563">MKDHIMKKPPLIWLNVFVFASTFLAAITLVPWYGFTYGFETFEVVAMIVGIFVCGLSITGGYHRLWSHRTYKAHWSVRLIFALGGAFALQNSAIHWSSDHRRHHKHVDHDDKDPYSASHGFWFSHIGWMLREYNAMIYTDYTNVRDLQKDAIAVWQHKYYNVLAFAMNVGVPILVGLLYGDVWASMLLLGVLRLVLSHHFTFFINSWAHMWGTQPYTDRNTARDNALLAIFTHGEGYHNYHHIFETDYRNGIKWYQYDPTKWLINVLAWCNLASDLRTVPEARIEQAKLKMELKRRHEKVQHLPNSEEVILRLNQEYDVLCEKLNAFYKAKVVLFESKKKSLNEKLDKIQFEQQIRDTKLQLNQLREAFHEQRKVWNNMQLSFAHS</sequence>
<keyword evidence="11" id="KW-0275">Fatty acid biosynthesis</keyword>
<dbReference type="PANTHER" id="PTHR11351">
    <property type="entry name" value="ACYL-COA DESATURASE"/>
    <property type="match status" value="1"/>
</dbReference>
<dbReference type="InterPro" id="IPR015876">
    <property type="entry name" value="Acyl-CoA_DS"/>
</dbReference>
<proteinExistence type="inferred from homology"/>
<dbReference type="PRINTS" id="PR00075">
    <property type="entry name" value="FACDDSATRASE"/>
</dbReference>
<dbReference type="OrthoDB" id="19906at2"/>
<dbReference type="AlphaFoldDB" id="A0A5J6WGH4"/>
<evidence type="ECO:0000313" key="14">
    <source>
        <dbReference type="EMBL" id="QFI37149.1"/>
    </source>
</evidence>
<evidence type="ECO:0000256" key="7">
    <source>
        <dbReference type="ARBA" id="ARBA00023002"/>
    </source>
</evidence>
<keyword evidence="5" id="KW-0276">Fatty acid metabolism</keyword>
<evidence type="ECO:0000256" key="3">
    <source>
        <dbReference type="ARBA" id="ARBA00022516"/>
    </source>
</evidence>
<evidence type="ECO:0000256" key="5">
    <source>
        <dbReference type="ARBA" id="ARBA00022832"/>
    </source>
</evidence>
<keyword evidence="7" id="KW-0560">Oxidoreductase</keyword>
<dbReference type="GO" id="GO:0016020">
    <property type="term" value="C:membrane"/>
    <property type="evidence" value="ECO:0007669"/>
    <property type="project" value="UniProtKB-SubCell"/>
</dbReference>
<accession>A0A5J6WGH4</accession>
<dbReference type="KEGG" id="mmaa:FR932_04545"/>
<feature type="transmembrane region" description="Helical" evidence="12">
    <location>
        <begin position="41"/>
        <end position="62"/>
    </location>
</feature>
<dbReference type="PANTHER" id="PTHR11351:SF31">
    <property type="entry name" value="DESATURASE 1, ISOFORM A-RELATED"/>
    <property type="match status" value="1"/>
</dbReference>
<dbReference type="CDD" id="cd03505">
    <property type="entry name" value="Delta9-FADS-like"/>
    <property type="match status" value="1"/>
</dbReference>
<keyword evidence="6 12" id="KW-1133">Transmembrane helix</keyword>
<dbReference type="Pfam" id="PF00487">
    <property type="entry name" value="FA_desaturase"/>
    <property type="match status" value="1"/>
</dbReference>
<evidence type="ECO:0000256" key="1">
    <source>
        <dbReference type="ARBA" id="ARBA00004141"/>
    </source>
</evidence>
<evidence type="ECO:0000313" key="15">
    <source>
        <dbReference type="Proteomes" id="UP000327424"/>
    </source>
</evidence>
<comment type="subcellular location">
    <subcellularLocation>
        <location evidence="1">Membrane</location>
        <topology evidence="1">Multi-pass membrane protein</topology>
    </subcellularLocation>
</comment>
<dbReference type="InterPro" id="IPR005804">
    <property type="entry name" value="FA_desaturase_dom"/>
</dbReference>
<dbReference type="GO" id="GO:0006636">
    <property type="term" value="P:unsaturated fatty acid biosynthetic process"/>
    <property type="evidence" value="ECO:0007669"/>
    <property type="project" value="InterPro"/>
</dbReference>
<keyword evidence="4 12" id="KW-0812">Transmembrane</keyword>
<evidence type="ECO:0000256" key="8">
    <source>
        <dbReference type="ARBA" id="ARBA00023004"/>
    </source>
</evidence>
<evidence type="ECO:0000256" key="12">
    <source>
        <dbReference type="SAM" id="Phobius"/>
    </source>
</evidence>
<comment type="similarity">
    <text evidence="2">Belongs to the fatty acid desaturase type 2 family.</text>
</comment>
<evidence type="ECO:0000256" key="10">
    <source>
        <dbReference type="ARBA" id="ARBA00023136"/>
    </source>
</evidence>
<feature type="transmembrane region" description="Helical" evidence="12">
    <location>
        <begin position="159"/>
        <end position="179"/>
    </location>
</feature>
<gene>
    <name evidence="14" type="ORF">FR932_04545</name>
</gene>
<protein>
    <submittedName>
        <fullName evidence="14">Acyl-CoA desaturase</fullName>
    </submittedName>
</protein>
<feature type="domain" description="Fatty acid desaturase" evidence="13">
    <location>
        <begin position="45"/>
        <end position="262"/>
    </location>
</feature>
<keyword evidence="10 12" id="KW-0472">Membrane</keyword>
<dbReference type="EMBL" id="CP044399">
    <property type="protein sequence ID" value="QFI37149.1"/>
    <property type="molecule type" value="Genomic_DNA"/>
</dbReference>
<dbReference type="GO" id="GO:0004768">
    <property type="term" value="F:stearoyl-CoA 9-desaturase activity"/>
    <property type="evidence" value="ECO:0007669"/>
    <property type="project" value="InterPro"/>
</dbReference>
<name>A0A5J6WGH4_MORMI</name>
<evidence type="ECO:0000256" key="4">
    <source>
        <dbReference type="ARBA" id="ARBA00022692"/>
    </source>
</evidence>
<keyword evidence="8" id="KW-0408">Iron</keyword>
<feature type="transmembrane region" description="Helical" evidence="12">
    <location>
        <begin position="12"/>
        <end position="35"/>
    </location>
</feature>
<keyword evidence="15" id="KW-1185">Reference proteome</keyword>